<keyword evidence="1 4" id="KW-0732">Signal</keyword>
<keyword evidence="3 6" id="KW-0645">Protease</keyword>
<dbReference type="Pfam" id="PF00089">
    <property type="entry name" value="Trypsin"/>
    <property type="match status" value="1"/>
</dbReference>
<evidence type="ECO:0000313" key="6">
    <source>
        <dbReference type="EMBL" id="MDN0075997.1"/>
    </source>
</evidence>
<dbReference type="SUPFAM" id="SSF50494">
    <property type="entry name" value="Trypsin-like serine proteases"/>
    <property type="match status" value="1"/>
</dbReference>
<protein>
    <submittedName>
        <fullName evidence="6">Serine protease</fullName>
        <ecNumber evidence="6">3.4.21.-</ecNumber>
    </submittedName>
</protein>
<dbReference type="InterPro" id="IPR043504">
    <property type="entry name" value="Peptidase_S1_PA_chymotrypsin"/>
</dbReference>
<feature type="signal peptide" evidence="4">
    <location>
        <begin position="1"/>
        <end position="25"/>
    </location>
</feature>
<dbReference type="PANTHER" id="PTHR15462">
    <property type="entry name" value="SERINE PROTEASE"/>
    <property type="match status" value="1"/>
</dbReference>
<sequence length="284" mass="30072">MPIRSFAALSAAALIALSFAGPAHAISKAERRKLFFGHDDRHTLVPDALPWRAIGQIETASGSICTATLVADDVVLTAGHCFKDPDTGRFDPAVTFSAALNGKHAAARVATTRVFVDRRLFAGLTIEGGGLLVDPRVARYDYAFVRLAEPIGRTLGTLPLIGGDRATLKANLDDRRWRVTQAGYPIDDPSHLTVHEQCRATKLLADGRLSHRCDTLPGDSGSPLLLIDGNGKATIIALQSSAPSAADRYRADNMALSVPVFRAALDRFIASGASPKPAAASAAQ</sequence>
<organism evidence="6 7">
    <name type="scientific">Crenobacter oryzisoli</name>
    <dbReference type="NCBI Taxonomy" id="3056844"/>
    <lineage>
        <taxon>Bacteria</taxon>
        <taxon>Pseudomonadati</taxon>
        <taxon>Pseudomonadota</taxon>
        <taxon>Betaproteobacteria</taxon>
        <taxon>Neisseriales</taxon>
        <taxon>Neisseriaceae</taxon>
        <taxon>Crenobacter</taxon>
    </lineage>
</organism>
<feature type="domain" description="Peptidase S1" evidence="5">
    <location>
        <begin position="34"/>
        <end position="270"/>
    </location>
</feature>
<keyword evidence="3" id="KW-0720">Serine protease</keyword>
<dbReference type="RefSeq" id="WP_289830639.1">
    <property type="nucleotide sequence ID" value="NZ_JAUEDK010000024.1"/>
</dbReference>
<evidence type="ECO:0000256" key="1">
    <source>
        <dbReference type="ARBA" id="ARBA00022729"/>
    </source>
</evidence>
<feature type="chain" id="PRO_5045918914" evidence="4">
    <location>
        <begin position="26"/>
        <end position="284"/>
    </location>
</feature>
<dbReference type="GO" id="GO:0008233">
    <property type="term" value="F:peptidase activity"/>
    <property type="evidence" value="ECO:0007669"/>
    <property type="project" value="UniProtKB-KW"/>
</dbReference>
<evidence type="ECO:0000259" key="5">
    <source>
        <dbReference type="PROSITE" id="PS50240"/>
    </source>
</evidence>
<evidence type="ECO:0000256" key="4">
    <source>
        <dbReference type="SAM" id="SignalP"/>
    </source>
</evidence>
<evidence type="ECO:0000256" key="2">
    <source>
        <dbReference type="ARBA" id="ARBA00023157"/>
    </source>
</evidence>
<accession>A0ABT7XQD0</accession>
<dbReference type="InterPro" id="IPR033116">
    <property type="entry name" value="TRYPSIN_SER"/>
</dbReference>
<dbReference type="EMBL" id="JAUEDK010000024">
    <property type="protein sequence ID" value="MDN0075997.1"/>
    <property type="molecule type" value="Genomic_DNA"/>
</dbReference>
<comment type="caution">
    <text evidence="6">The sequence shown here is derived from an EMBL/GenBank/DDBJ whole genome shotgun (WGS) entry which is preliminary data.</text>
</comment>
<evidence type="ECO:0000313" key="7">
    <source>
        <dbReference type="Proteomes" id="UP001168540"/>
    </source>
</evidence>
<keyword evidence="2" id="KW-1015">Disulfide bond</keyword>
<dbReference type="PROSITE" id="PS00134">
    <property type="entry name" value="TRYPSIN_HIS"/>
    <property type="match status" value="1"/>
</dbReference>
<dbReference type="PRINTS" id="PR00722">
    <property type="entry name" value="CHYMOTRYPSIN"/>
</dbReference>
<dbReference type="InterPro" id="IPR001254">
    <property type="entry name" value="Trypsin_dom"/>
</dbReference>
<evidence type="ECO:0000256" key="3">
    <source>
        <dbReference type="RuleBase" id="RU363034"/>
    </source>
</evidence>
<name>A0ABT7XQD0_9NEIS</name>
<dbReference type="PROSITE" id="PS00135">
    <property type="entry name" value="TRYPSIN_SER"/>
    <property type="match status" value="1"/>
</dbReference>
<keyword evidence="7" id="KW-1185">Reference proteome</keyword>
<keyword evidence="3 6" id="KW-0378">Hydrolase</keyword>
<proteinExistence type="predicted"/>
<dbReference type="InterPro" id="IPR018114">
    <property type="entry name" value="TRYPSIN_HIS"/>
</dbReference>
<dbReference type="Gene3D" id="2.40.10.10">
    <property type="entry name" value="Trypsin-like serine proteases"/>
    <property type="match status" value="2"/>
</dbReference>
<dbReference type="EC" id="3.4.21.-" evidence="6"/>
<dbReference type="PANTHER" id="PTHR15462:SF8">
    <property type="entry name" value="SERINE PROTEASE"/>
    <property type="match status" value="1"/>
</dbReference>
<dbReference type="PROSITE" id="PS50240">
    <property type="entry name" value="TRYPSIN_DOM"/>
    <property type="match status" value="1"/>
</dbReference>
<dbReference type="Proteomes" id="UP001168540">
    <property type="component" value="Unassembled WGS sequence"/>
</dbReference>
<dbReference type="InterPro" id="IPR050966">
    <property type="entry name" value="Glutamyl_endopeptidase"/>
</dbReference>
<dbReference type="GO" id="GO:0006508">
    <property type="term" value="P:proteolysis"/>
    <property type="evidence" value="ECO:0007669"/>
    <property type="project" value="UniProtKB-KW"/>
</dbReference>
<dbReference type="InterPro" id="IPR009003">
    <property type="entry name" value="Peptidase_S1_PA"/>
</dbReference>
<reference evidence="6" key="1">
    <citation type="submission" date="2023-06" db="EMBL/GenBank/DDBJ databases">
        <authorList>
            <person name="Zhang S."/>
        </authorList>
    </citation>
    <scope>NUCLEOTIDE SEQUENCE</scope>
    <source>
        <strain evidence="6">SG2303</strain>
    </source>
</reference>
<dbReference type="InterPro" id="IPR001314">
    <property type="entry name" value="Peptidase_S1A"/>
</dbReference>
<gene>
    <name evidence="6" type="ORF">QU481_13985</name>
</gene>